<dbReference type="PROSITE" id="PS01136">
    <property type="entry name" value="UPF0034"/>
    <property type="match status" value="1"/>
</dbReference>
<dbReference type="SUPFAM" id="SSF51395">
    <property type="entry name" value="FMN-linked oxidoreductases"/>
    <property type="match status" value="1"/>
</dbReference>
<name>A0ABT6NGB6_9FIRM</name>
<dbReference type="PANTHER" id="PTHR45846:SF1">
    <property type="entry name" value="TRNA-DIHYDROURIDINE(47) SYNTHASE [NAD(P)(+)]-LIKE"/>
    <property type="match status" value="1"/>
</dbReference>
<reference evidence="9 10" key="1">
    <citation type="submission" date="2023-04" db="EMBL/GenBank/DDBJ databases">
        <title>Fusibacter bizertensis strain WBS, isolated from littoral bottom sediments of the Arctic seas - biochemical and genomic analysis.</title>
        <authorList>
            <person name="Brioukhanov A.L."/>
        </authorList>
    </citation>
    <scope>NUCLEOTIDE SEQUENCE [LARGE SCALE GENOMIC DNA]</scope>
    <source>
        <strain evidence="9 10">WBS</strain>
    </source>
</reference>
<dbReference type="InterPro" id="IPR001269">
    <property type="entry name" value="DUS_fam"/>
</dbReference>
<keyword evidence="2 7" id="KW-0285">Flavoprotein</keyword>
<feature type="domain" description="DUS-like FMN-binding" evidence="8">
    <location>
        <begin position="5"/>
        <end position="267"/>
    </location>
</feature>
<evidence type="ECO:0000313" key="10">
    <source>
        <dbReference type="Proteomes" id="UP001158045"/>
    </source>
</evidence>
<dbReference type="InterPro" id="IPR018517">
    <property type="entry name" value="tRNA_hU_synthase_CS"/>
</dbReference>
<proteinExistence type="inferred from homology"/>
<dbReference type="CDD" id="cd02801">
    <property type="entry name" value="DUS_like_FMN"/>
    <property type="match status" value="1"/>
</dbReference>
<dbReference type="EMBL" id="JARYZI010000012">
    <property type="protein sequence ID" value="MDH8679473.1"/>
    <property type="molecule type" value="Genomic_DNA"/>
</dbReference>
<comment type="cofactor">
    <cofactor evidence="1 7">
        <name>FMN</name>
        <dbReference type="ChEBI" id="CHEBI:58210"/>
    </cofactor>
</comment>
<dbReference type="Pfam" id="PF01207">
    <property type="entry name" value="Dus"/>
    <property type="match status" value="1"/>
</dbReference>
<keyword evidence="10" id="KW-1185">Reference proteome</keyword>
<dbReference type="InterPro" id="IPR013785">
    <property type="entry name" value="Aldolase_TIM"/>
</dbReference>
<keyword evidence="4 7" id="KW-0819">tRNA processing</keyword>
<sequence>MKYYLAPLEGITNYIYRNAYHTHFEKLDKYYTPFISTNQHNSFTTRDLKEILPKNNKGLYTVPQILSNKSADFVRAANSISEYGYTEINLNLGCPSNTVVAKNKGSGFLYHTEALDRFLDEIYSQATMKISIKTRLGKYSPDEFYELVKIYNKYPLEELIIHPRIQKDMYRNVPNLEVFKQTLETINCPVCYNGDVFTTDDYQSITDKFPDVDLMMLGRGIIGNPALVGQIKGKPMPSIATFRSFHDTLYHTYSEVMSGEKNILYRMKGFWFYMIHIFSENKKVIKSIKKCERLSDYDKIMDNLFNEHALTLNTRGFRNVVEGLSK</sequence>
<dbReference type="GO" id="GO:0016491">
    <property type="term" value="F:oxidoreductase activity"/>
    <property type="evidence" value="ECO:0007669"/>
    <property type="project" value="UniProtKB-KW"/>
</dbReference>
<comment type="function">
    <text evidence="7">Catalyzes the synthesis of 5,6-dihydrouridine (D), a modified base found in the D-loop of most tRNAs, via the reduction of the C5-C6 double bond in target uridines.</text>
</comment>
<evidence type="ECO:0000256" key="3">
    <source>
        <dbReference type="ARBA" id="ARBA00022643"/>
    </source>
</evidence>
<evidence type="ECO:0000256" key="1">
    <source>
        <dbReference type="ARBA" id="ARBA00001917"/>
    </source>
</evidence>
<evidence type="ECO:0000259" key="8">
    <source>
        <dbReference type="Pfam" id="PF01207"/>
    </source>
</evidence>
<organism evidence="9 10">
    <name type="scientific">Fusibacter bizertensis</name>
    <dbReference type="NCBI Taxonomy" id="1488331"/>
    <lineage>
        <taxon>Bacteria</taxon>
        <taxon>Bacillati</taxon>
        <taxon>Bacillota</taxon>
        <taxon>Clostridia</taxon>
        <taxon>Eubacteriales</taxon>
        <taxon>Eubacteriales Family XII. Incertae Sedis</taxon>
        <taxon>Fusibacter</taxon>
    </lineage>
</organism>
<dbReference type="EC" id="1.3.1.-" evidence="7"/>
<comment type="caution">
    <text evidence="9">The sequence shown here is derived from an EMBL/GenBank/DDBJ whole genome shotgun (WGS) entry which is preliminary data.</text>
</comment>
<keyword evidence="3 7" id="KW-0288">FMN</keyword>
<dbReference type="Gene3D" id="3.20.20.70">
    <property type="entry name" value="Aldolase class I"/>
    <property type="match status" value="1"/>
</dbReference>
<dbReference type="RefSeq" id="WP_281095369.1">
    <property type="nucleotide sequence ID" value="NZ_JARYZI010000012.1"/>
</dbReference>
<evidence type="ECO:0000256" key="7">
    <source>
        <dbReference type="PIRNR" id="PIRNR006621"/>
    </source>
</evidence>
<keyword evidence="5" id="KW-0521">NADP</keyword>
<evidence type="ECO:0000256" key="6">
    <source>
        <dbReference type="ARBA" id="ARBA00023002"/>
    </source>
</evidence>
<protein>
    <recommendedName>
        <fullName evidence="7">tRNA-dihydrouridine synthase</fullName>
        <ecNumber evidence="7">1.3.1.-</ecNumber>
    </recommendedName>
</protein>
<evidence type="ECO:0000313" key="9">
    <source>
        <dbReference type="EMBL" id="MDH8679473.1"/>
    </source>
</evidence>
<keyword evidence="6 7" id="KW-0560">Oxidoreductase</keyword>
<gene>
    <name evidence="9" type="ORF">QE109_15045</name>
</gene>
<evidence type="ECO:0000256" key="2">
    <source>
        <dbReference type="ARBA" id="ARBA00022630"/>
    </source>
</evidence>
<dbReference type="Proteomes" id="UP001158045">
    <property type="component" value="Unassembled WGS sequence"/>
</dbReference>
<dbReference type="PANTHER" id="PTHR45846">
    <property type="entry name" value="TRNA-DIHYDROURIDINE(47) SYNTHASE [NAD(P)(+)]-LIKE"/>
    <property type="match status" value="1"/>
</dbReference>
<dbReference type="InterPro" id="IPR035587">
    <property type="entry name" value="DUS-like_FMN-bd"/>
</dbReference>
<evidence type="ECO:0000256" key="5">
    <source>
        <dbReference type="ARBA" id="ARBA00022857"/>
    </source>
</evidence>
<accession>A0ABT6NGB6</accession>
<dbReference type="PIRSF" id="PIRSF006621">
    <property type="entry name" value="Dus"/>
    <property type="match status" value="1"/>
</dbReference>
<evidence type="ECO:0000256" key="4">
    <source>
        <dbReference type="ARBA" id="ARBA00022694"/>
    </source>
</evidence>
<comment type="similarity">
    <text evidence="7">Belongs to the dus family.</text>
</comment>